<dbReference type="InterPro" id="IPR019587">
    <property type="entry name" value="Polyketide_cyclase/dehydratase"/>
</dbReference>
<evidence type="ECO:0000313" key="1">
    <source>
        <dbReference type="EMBL" id="RAI43314.1"/>
    </source>
</evidence>
<evidence type="ECO:0000313" key="2">
    <source>
        <dbReference type="Proteomes" id="UP000249130"/>
    </source>
</evidence>
<accession>A0A327KZ32</accession>
<dbReference type="CDD" id="cd07821">
    <property type="entry name" value="PYR_PYL_RCAR_like"/>
    <property type="match status" value="1"/>
</dbReference>
<dbReference type="PANTHER" id="PTHR39332:SF7">
    <property type="entry name" value="SRPBCC FAMILY PROTEIN"/>
    <property type="match status" value="1"/>
</dbReference>
<protein>
    <recommendedName>
        <fullName evidence="3">MxaD family protein</fullName>
    </recommendedName>
</protein>
<dbReference type="AlphaFoldDB" id="A0A327KZ32"/>
<dbReference type="EMBL" id="NPEX01000095">
    <property type="protein sequence ID" value="RAI43314.1"/>
    <property type="molecule type" value="Genomic_DNA"/>
</dbReference>
<dbReference type="Gene3D" id="3.30.530.20">
    <property type="match status" value="1"/>
</dbReference>
<dbReference type="RefSeq" id="WP_111419827.1">
    <property type="nucleotide sequence ID" value="NZ_NPEX01000095.1"/>
</dbReference>
<dbReference type="Proteomes" id="UP000249130">
    <property type="component" value="Unassembled WGS sequence"/>
</dbReference>
<evidence type="ECO:0008006" key="3">
    <source>
        <dbReference type="Google" id="ProtNLM"/>
    </source>
</evidence>
<keyword evidence="2" id="KW-1185">Reference proteome</keyword>
<sequence length="157" mass="17804">MAKAYYSLVLDHPADRVWSVIRPFDHYAWAGVVAETVIEDGRRGDQVGSVRRVTYRGQTLRQKLLAHSDAGRSYTYAFCGEPPFPVQHYEATIRVSPVVEMNAAFVEWWATFDCAADDRGRMIDQFERSGFAVWLGALRRFMAEADDPTVTPRPDTA</sequence>
<organism evidence="1 2">
    <name type="scientific">Rhodoplanes roseus</name>
    <dbReference type="NCBI Taxonomy" id="29409"/>
    <lineage>
        <taxon>Bacteria</taxon>
        <taxon>Pseudomonadati</taxon>
        <taxon>Pseudomonadota</taxon>
        <taxon>Alphaproteobacteria</taxon>
        <taxon>Hyphomicrobiales</taxon>
        <taxon>Nitrobacteraceae</taxon>
        <taxon>Rhodoplanes</taxon>
    </lineage>
</organism>
<gene>
    <name evidence="1" type="ORF">CH341_14975</name>
</gene>
<reference evidence="1 2" key="1">
    <citation type="submission" date="2017-07" db="EMBL/GenBank/DDBJ databases">
        <title>Draft Genome Sequences of Select Purple Nonsulfur Bacteria.</title>
        <authorList>
            <person name="Lasarre B."/>
            <person name="Mckinlay J.B."/>
        </authorList>
    </citation>
    <scope>NUCLEOTIDE SEQUENCE [LARGE SCALE GENOMIC DNA]</scope>
    <source>
        <strain evidence="1 2">DSM 5909</strain>
    </source>
</reference>
<dbReference type="SUPFAM" id="SSF55961">
    <property type="entry name" value="Bet v1-like"/>
    <property type="match status" value="1"/>
</dbReference>
<dbReference type="PANTHER" id="PTHR39332">
    <property type="entry name" value="BLL4707 PROTEIN"/>
    <property type="match status" value="1"/>
</dbReference>
<dbReference type="OrthoDB" id="1364128at2"/>
<dbReference type="Pfam" id="PF10604">
    <property type="entry name" value="Polyketide_cyc2"/>
    <property type="match status" value="1"/>
</dbReference>
<comment type="caution">
    <text evidence="1">The sequence shown here is derived from an EMBL/GenBank/DDBJ whole genome shotgun (WGS) entry which is preliminary data.</text>
</comment>
<proteinExistence type="predicted"/>
<dbReference type="InterPro" id="IPR023393">
    <property type="entry name" value="START-like_dom_sf"/>
</dbReference>
<name>A0A327KZ32_9BRAD</name>